<keyword evidence="1" id="KW-0812">Transmembrane</keyword>
<accession>A0ABS7XYH8</accession>
<keyword evidence="1" id="KW-1133">Transmembrane helix</keyword>
<dbReference type="RefSeq" id="WP_224531921.1">
    <property type="nucleotide sequence ID" value="NZ_JAIUJR010000023.1"/>
</dbReference>
<reference evidence="3" key="1">
    <citation type="submission" date="2023-07" db="EMBL/GenBank/DDBJ databases">
        <authorList>
            <person name="Yue Y."/>
        </authorList>
    </citation>
    <scope>NUCLEOTIDE SEQUENCE [LARGE SCALE GENOMIC DNA]</scope>
    <source>
        <strain evidence="3">D23</strain>
    </source>
</reference>
<evidence type="ECO:0000256" key="1">
    <source>
        <dbReference type="SAM" id="Phobius"/>
    </source>
</evidence>
<evidence type="ECO:0000313" key="2">
    <source>
        <dbReference type="EMBL" id="MCA0133912.1"/>
    </source>
</evidence>
<protein>
    <submittedName>
        <fullName evidence="2">Uncharacterized protein</fullName>
    </submittedName>
</protein>
<dbReference type="Proteomes" id="UP001198901">
    <property type="component" value="Unassembled WGS sequence"/>
</dbReference>
<gene>
    <name evidence="2" type="ORF">LBU54_15070</name>
</gene>
<evidence type="ECO:0000313" key="3">
    <source>
        <dbReference type="Proteomes" id="UP001198901"/>
    </source>
</evidence>
<comment type="caution">
    <text evidence="2">The sequence shown here is derived from an EMBL/GenBank/DDBJ whole genome shotgun (WGS) entry which is preliminary data.</text>
</comment>
<dbReference type="EMBL" id="JAIUJR010000023">
    <property type="protein sequence ID" value="MCA0133912.1"/>
    <property type="molecule type" value="Genomic_DNA"/>
</dbReference>
<name>A0ABS7XYH8_9FLAO</name>
<organism evidence="2 3">
    <name type="scientific">Winogradskyella alexanderae</name>
    <dbReference type="NCBI Taxonomy" id="2877123"/>
    <lineage>
        <taxon>Bacteria</taxon>
        <taxon>Pseudomonadati</taxon>
        <taxon>Bacteroidota</taxon>
        <taxon>Flavobacteriia</taxon>
        <taxon>Flavobacteriales</taxon>
        <taxon>Flavobacteriaceae</taxon>
        <taxon>Winogradskyella</taxon>
    </lineage>
</organism>
<keyword evidence="3" id="KW-1185">Reference proteome</keyword>
<keyword evidence="1" id="KW-0472">Membrane</keyword>
<feature type="transmembrane region" description="Helical" evidence="1">
    <location>
        <begin position="54"/>
        <end position="77"/>
    </location>
</feature>
<proteinExistence type="predicted"/>
<sequence length="87" mass="9770">MISTILLIIILNGISTIVENFIQQTSGWTIYPPLSAGDGIEQIEQEIKPKENSFGILSSVLFYTQILLLIFLAYSGFKTGLNYKRNE</sequence>